<dbReference type="EMBL" id="CP068224">
    <property type="protein sequence ID" value="QQT55508.1"/>
    <property type="molecule type" value="Genomic_DNA"/>
</dbReference>
<sequence>MKNNMKVLLLILPLLSGWTTLLGQQKHKALIVTGQDGSHWWKGSTDAIEKILENSGLFDVDVAISPPYGQDISTFRPHFRDYSLIISNYGGTTWSQETRQDLEQYMANGGALVVIHSAIVPMADWPEYNKMTALGAWDGRDETVGPYVYFKNNRLVYDYSPGPAGHHGLQHPFDVTHKATDHPILKGLPTVWSHFKDELYTYLRGPAEHMEVLATTIDDTRPQGLGREEPLMWTVNYGKGRVFVTVMGHVGNDPELRYAMECTGFQVTLLRGSEWAVTGKVTQAIPKDFPSKGVQTFRKEFKAPFNAK</sequence>
<keyword evidence="3" id="KW-1185">Reference proteome</keyword>
<dbReference type="PANTHER" id="PTHR40469:SF2">
    <property type="entry name" value="GALACTOSE-BINDING DOMAIN-LIKE SUPERFAMILY PROTEIN"/>
    <property type="match status" value="1"/>
</dbReference>
<accession>A0ABX7CVV1</accession>
<dbReference type="Proteomes" id="UP000595498">
    <property type="component" value="Chromosome"/>
</dbReference>
<dbReference type="SUPFAM" id="SSF52317">
    <property type="entry name" value="Class I glutamine amidotransferase-like"/>
    <property type="match status" value="1"/>
</dbReference>
<dbReference type="Pfam" id="PF06283">
    <property type="entry name" value="ThuA"/>
    <property type="match status" value="1"/>
</dbReference>
<dbReference type="PANTHER" id="PTHR40469">
    <property type="entry name" value="SECRETED GLYCOSYL HYDROLASE"/>
    <property type="match status" value="1"/>
</dbReference>
<dbReference type="Gene3D" id="3.40.50.880">
    <property type="match status" value="1"/>
</dbReference>
<proteinExistence type="predicted"/>
<evidence type="ECO:0000259" key="1">
    <source>
        <dbReference type="Pfam" id="PF06283"/>
    </source>
</evidence>
<reference evidence="2 3" key="1">
    <citation type="submission" date="2021-01" db="EMBL/GenBank/DDBJ databases">
        <title>FDA dAtabase for Regulatory Grade micrObial Sequences (FDA-ARGOS): Supporting development and validation of Infectious Disease Dx tests.</title>
        <authorList>
            <person name="Sproer C."/>
            <person name="Gronow S."/>
            <person name="Severitt S."/>
            <person name="Schroder I."/>
            <person name="Tallon L."/>
            <person name="Sadzewicz L."/>
            <person name="Zhao X."/>
            <person name="Boylan J."/>
            <person name="Ott S."/>
            <person name="Bowen H."/>
            <person name="Vavikolanu K."/>
            <person name="Mehta A."/>
            <person name="Aluvathingal J."/>
            <person name="Nadendla S."/>
            <person name="Lowell S."/>
            <person name="Myers T."/>
            <person name="Yan Y."/>
            <person name="Sichtig H."/>
        </authorList>
    </citation>
    <scope>NUCLEOTIDE SEQUENCE [LARGE SCALE GENOMIC DNA]</scope>
    <source>
        <strain evidence="2 3">FDAARGOS_1141</strain>
    </source>
</reference>
<dbReference type="InterPro" id="IPR029062">
    <property type="entry name" value="Class_I_gatase-like"/>
</dbReference>
<protein>
    <submittedName>
        <fullName evidence="2">ThuA domain-containing protein</fullName>
    </submittedName>
</protein>
<organism evidence="2 3">
    <name type="scientific">Sphingobacterium multivorum</name>
    <dbReference type="NCBI Taxonomy" id="28454"/>
    <lineage>
        <taxon>Bacteria</taxon>
        <taxon>Pseudomonadati</taxon>
        <taxon>Bacteroidota</taxon>
        <taxon>Sphingobacteriia</taxon>
        <taxon>Sphingobacteriales</taxon>
        <taxon>Sphingobacteriaceae</taxon>
        <taxon>Sphingobacterium</taxon>
    </lineage>
</organism>
<gene>
    <name evidence="2" type="ORF">I6I98_09720</name>
</gene>
<feature type="domain" description="ThuA-like" evidence="1">
    <location>
        <begin position="28"/>
        <end position="276"/>
    </location>
</feature>
<evidence type="ECO:0000313" key="2">
    <source>
        <dbReference type="EMBL" id="QQT55508.1"/>
    </source>
</evidence>
<evidence type="ECO:0000313" key="3">
    <source>
        <dbReference type="Proteomes" id="UP000595498"/>
    </source>
</evidence>
<name>A0ABX7CVV1_SPHMU</name>
<dbReference type="InterPro" id="IPR029010">
    <property type="entry name" value="ThuA-like"/>
</dbReference>